<keyword evidence="2" id="KW-0812">Transmembrane</keyword>
<name>A0A1Z4V287_9CYAN</name>
<feature type="coiled-coil region" evidence="1">
    <location>
        <begin position="26"/>
        <end position="56"/>
    </location>
</feature>
<reference evidence="3 4" key="1">
    <citation type="submission" date="2017-06" db="EMBL/GenBank/DDBJ databases">
        <title>Genome sequencing of cyanobaciteial culture collection at National Institute for Environmental Studies (NIES).</title>
        <authorList>
            <person name="Hirose Y."/>
            <person name="Shimura Y."/>
            <person name="Fujisawa T."/>
            <person name="Nakamura Y."/>
            <person name="Kawachi M."/>
        </authorList>
    </citation>
    <scope>NUCLEOTIDE SEQUENCE [LARGE SCALE GENOMIC DNA]</scope>
    <source>
        <strain evidence="3 4">NIES-806</strain>
    </source>
</reference>
<proteinExistence type="predicted"/>
<dbReference type="AlphaFoldDB" id="A0A1Z4V287"/>
<dbReference type="KEGG" id="dcm:NIES806_18300"/>
<dbReference type="EMBL" id="AP018316">
    <property type="protein sequence ID" value="BAZ85626.1"/>
    <property type="molecule type" value="Genomic_DNA"/>
</dbReference>
<dbReference type="Proteomes" id="UP000218702">
    <property type="component" value="Chromosome"/>
</dbReference>
<keyword evidence="1" id="KW-0175">Coiled coil</keyword>
<evidence type="ECO:0000313" key="4">
    <source>
        <dbReference type="Proteomes" id="UP000218702"/>
    </source>
</evidence>
<accession>A0A1Z4V287</accession>
<keyword evidence="2" id="KW-1133">Transmembrane helix</keyword>
<evidence type="ECO:0000313" key="3">
    <source>
        <dbReference type="EMBL" id="BAZ85626.1"/>
    </source>
</evidence>
<evidence type="ECO:0000256" key="1">
    <source>
        <dbReference type="SAM" id="Coils"/>
    </source>
</evidence>
<evidence type="ECO:0000256" key="2">
    <source>
        <dbReference type="SAM" id="Phobius"/>
    </source>
</evidence>
<feature type="transmembrane region" description="Helical" evidence="2">
    <location>
        <begin position="174"/>
        <end position="193"/>
    </location>
</feature>
<keyword evidence="4" id="KW-1185">Reference proteome</keyword>
<keyword evidence="2" id="KW-0472">Membrane</keyword>
<gene>
    <name evidence="3" type="ORF">NIES806_18300</name>
</gene>
<protein>
    <submittedName>
        <fullName evidence="3">Uncharacterized protein</fullName>
    </submittedName>
</protein>
<organism evidence="3 4">
    <name type="scientific">Dolichospermum compactum NIES-806</name>
    <dbReference type="NCBI Taxonomy" id="1973481"/>
    <lineage>
        <taxon>Bacteria</taxon>
        <taxon>Bacillati</taxon>
        <taxon>Cyanobacteriota</taxon>
        <taxon>Cyanophyceae</taxon>
        <taxon>Nostocales</taxon>
        <taxon>Aphanizomenonaceae</taxon>
        <taxon>Dolichospermum</taxon>
        <taxon>Dolichospermum compactum</taxon>
    </lineage>
</organism>
<sequence length="222" mass="25778">MGTGNYNKKTFPATHTFNMSKSVKISNHLTQKVQEKEKEKEKEEQLINELRLLLKTLIYQEEVIIKAIIACLYDIGSTNLINHKSNFGTLNKTLKFMTKKSKPVAKMLAWQWFNKNCPELITQWLQSKVTFVKVEETKIEVMVDNENLRLASMSQLPEENQVNHVKHLHFQVKLLTGILVVVLTIFSGSFIWLNYSLKRSHLQTVEKLQNQVKILESGVNRH</sequence>